<keyword evidence="5 6" id="KW-0472">Membrane</keyword>
<feature type="transmembrane region" description="Helical" evidence="6">
    <location>
        <begin position="155"/>
        <end position="179"/>
    </location>
</feature>
<dbReference type="CDD" id="cd06579">
    <property type="entry name" value="TM_PBP1_transp_AraH_like"/>
    <property type="match status" value="1"/>
</dbReference>
<protein>
    <submittedName>
        <fullName evidence="7">ABC transporter permease</fullName>
    </submittedName>
</protein>
<evidence type="ECO:0000256" key="2">
    <source>
        <dbReference type="ARBA" id="ARBA00022475"/>
    </source>
</evidence>
<feature type="transmembrane region" description="Helical" evidence="6">
    <location>
        <begin position="118"/>
        <end position="135"/>
    </location>
</feature>
<keyword evidence="4 6" id="KW-1133">Transmembrane helix</keyword>
<proteinExistence type="predicted"/>
<evidence type="ECO:0000256" key="4">
    <source>
        <dbReference type="ARBA" id="ARBA00022989"/>
    </source>
</evidence>
<dbReference type="PANTHER" id="PTHR32196:SF72">
    <property type="entry name" value="RIBOSE IMPORT PERMEASE PROTEIN RBSC"/>
    <property type="match status" value="1"/>
</dbReference>
<organism evidence="7 8">
    <name type="scientific">Nocardioides mesophilus</name>
    <dbReference type="NCBI Taxonomy" id="433659"/>
    <lineage>
        <taxon>Bacteria</taxon>
        <taxon>Bacillati</taxon>
        <taxon>Actinomycetota</taxon>
        <taxon>Actinomycetes</taxon>
        <taxon>Propionibacteriales</taxon>
        <taxon>Nocardioidaceae</taxon>
        <taxon>Nocardioides</taxon>
    </lineage>
</organism>
<evidence type="ECO:0000256" key="3">
    <source>
        <dbReference type="ARBA" id="ARBA00022692"/>
    </source>
</evidence>
<evidence type="ECO:0000313" key="7">
    <source>
        <dbReference type="EMBL" id="QNN54917.1"/>
    </source>
</evidence>
<dbReference type="GO" id="GO:0005886">
    <property type="term" value="C:plasma membrane"/>
    <property type="evidence" value="ECO:0007669"/>
    <property type="project" value="UniProtKB-SubCell"/>
</dbReference>
<sequence length="316" mass="33011">MERRFSQTPALGPTAALLLAIVVFSVGSDTFLNIDNFSFIVQQSVVIATLALGQTIIILTGGIDLANALIAVLGTLVMTRTTLDGVPVVAALALGVLVCALTASVSGLLVAKLRLPSFIVTLGMLTVVTAVANLYSSGTTWPAPDGLLTLMGMKLYLFGRVQFTIGMLFAAALFVLVWVTLTRTAWGRHVYAIGNDAEAARLNGINVKRMLLSVYALAGCIYAMAAWLSLGRTPSADPNAYQLGNLESITAVVIGGTSLFGGRGGVVGTVVGALIVSVLRSGLTQMGIDSNYQNLATGILVIVAVAFDQFTRRRSA</sequence>
<evidence type="ECO:0000256" key="1">
    <source>
        <dbReference type="ARBA" id="ARBA00004651"/>
    </source>
</evidence>
<dbReference type="PANTHER" id="PTHR32196">
    <property type="entry name" value="ABC TRANSPORTER PERMEASE PROTEIN YPHD-RELATED-RELATED"/>
    <property type="match status" value="1"/>
</dbReference>
<dbReference type="InterPro" id="IPR001851">
    <property type="entry name" value="ABC_transp_permease"/>
</dbReference>
<keyword evidence="2" id="KW-1003">Cell membrane</keyword>
<comment type="subcellular location">
    <subcellularLocation>
        <location evidence="1">Cell membrane</location>
        <topology evidence="1">Multi-pass membrane protein</topology>
    </subcellularLocation>
</comment>
<dbReference type="GO" id="GO:0022857">
    <property type="term" value="F:transmembrane transporter activity"/>
    <property type="evidence" value="ECO:0007669"/>
    <property type="project" value="InterPro"/>
</dbReference>
<dbReference type="EMBL" id="CP060713">
    <property type="protein sequence ID" value="QNN54917.1"/>
    <property type="molecule type" value="Genomic_DNA"/>
</dbReference>
<accession>A0A7G9RH42</accession>
<feature type="transmembrane region" description="Helical" evidence="6">
    <location>
        <begin position="210"/>
        <end position="229"/>
    </location>
</feature>
<keyword evidence="8" id="KW-1185">Reference proteome</keyword>
<feature type="transmembrane region" description="Helical" evidence="6">
    <location>
        <begin position="249"/>
        <end position="279"/>
    </location>
</feature>
<evidence type="ECO:0000313" key="8">
    <source>
        <dbReference type="Proteomes" id="UP000515947"/>
    </source>
</evidence>
<feature type="transmembrane region" description="Helical" evidence="6">
    <location>
        <begin position="37"/>
        <end position="58"/>
    </location>
</feature>
<dbReference type="KEGG" id="nmes:H9L09_08240"/>
<dbReference type="AlphaFoldDB" id="A0A7G9RH42"/>
<name>A0A7G9RH42_9ACTN</name>
<feature type="transmembrane region" description="Helical" evidence="6">
    <location>
        <begin position="89"/>
        <end position="111"/>
    </location>
</feature>
<keyword evidence="3 6" id="KW-0812">Transmembrane</keyword>
<reference evidence="7 8" key="1">
    <citation type="submission" date="2020-08" db="EMBL/GenBank/DDBJ databases">
        <title>Genome sequence of Nocardioides mesophilus KACC 16243T.</title>
        <authorList>
            <person name="Hyun D.-W."/>
            <person name="Bae J.-W."/>
        </authorList>
    </citation>
    <scope>NUCLEOTIDE SEQUENCE [LARGE SCALE GENOMIC DNA]</scope>
    <source>
        <strain evidence="7 8">KACC 16243</strain>
    </source>
</reference>
<dbReference type="Pfam" id="PF02653">
    <property type="entry name" value="BPD_transp_2"/>
    <property type="match status" value="1"/>
</dbReference>
<evidence type="ECO:0000256" key="5">
    <source>
        <dbReference type="ARBA" id="ARBA00023136"/>
    </source>
</evidence>
<dbReference type="Proteomes" id="UP000515947">
    <property type="component" value="Chromosome"/>
</dbReference>
<gene>
    <name evidence="7" type="ORF">H9L09_08240</name>
</gene>
<evidence type="ECO:0000256" key="6">
    <source>
        <dbReference type="SAM" id="Phobius"/>
    </source>
</evidence>